<reference evidence="2" key="1">
    <citation type="journal article" date="2022" name="Int. J. Mol. Sci.">
        <title>Draft Genome of Tanacetum Coccineum: Genomic Comparison of Closely Related Tanacetum-Family Plants.</title>
        <authorList>
            <person name="Yamashiro T."/>
            <person name="Shiraishi A."/>
            <person name="Nakayama K."/>
            <person name="Satake H."/>
        </authorList>
    </citation>
    <scope>NUCLEOTIDE SEQUENCE</scope>
</reference>
<keyword evidence="3" id="KW-1185">Reference proteome</keyword>
<evidence type="ECO:0000313" key="3">
    <source>
        <dbReference type="Proteomes" id="UP001151760"/>
    </source>
</evidence>
<evidence type="ECO:0000313" key="2">
    <source>
        <dbReference type="EMBL" id="GJS93901.1"/>
    </source>
</evidence>
<proteinExistence type="predicted"/>
<sequence length="79" mass="8178">EPRLLETTVGHTVPLLPVTPDRGASELEASVDKLFDEDGSGNQTEQGDSAGGGGGVIIQPTVETTDVVIEVVAPVQPKR</sequence>
<accession>A0ABQ4ZX34</accession>
<comment type="caution">
    <text evidence="2">The sequence shown here is derived from an EMBL/GenBank/DDBJ whole genome shotgun (WGS) entry which is preliminary data.</text>
</comment>
<name>A0ABQ4ZX34_9ASTR</name>
<dbReference type="Proteomes" id="UP001151760">
    <property type="component" value="Unassembled WGS sequence"/>
</dbReference>
<evidence type="ECO:0000256" key="1">
    <source>
        <dbReference type="SAM" id="MobiDB-lite"/>
    </source>
</evidence>
<dbReference type="EMBL" id="BQNB010011692">
    <property type="protein sequence ID" value="GJS93901.1"/>
    <property type="molecule type" value="Genomic_DNA"/>
</dbReference>
<gene>
    <name evidence="2" type="ORF">Tco_0800869</name>
</gene>
<reference evidence="2" key="2">
    <citation type="submission" date="2022-01" db="EMBL/GenBank/DDBJ databases">
        <authorList>
            <person name="Yamashiro T."/>
            <person name="Shiraishi A."/>
            <person name="Satake H."/>
            <person name="Nakayama K."/>
        </authorList>
    </citation>
    <scope>NUCLEOTIDE SEQUENCE</scope>
</reference>
<feature type="region of interest" description="Disordered" evidence="1">
    <location>
        <begin position="1"/>
        <end position="58"/>
    </location>
</feature>
<organism evidence="2 3">
    <name type="scientific">Tanacetum coccineum</name>
    <dbReference type="NCBI Taxonomy" id="301880"/>
    <lineage>
        <taxon>Eukaryota</taxon>
        <taxon>Viridiplantae</taxon>
        <taxon>Streptophyta</taxon>
        <taxon>Embryophyta</taxon>
        <taxon>Tracheophyta</taxon>
        <taxon>Spermatophyta</taxon>
        <taxon>Magnoliopsida</taxon>
        <taxon>eudicotyledons</taxon>
        <taxon>Gunneridae</taxon>
        <taxon>Pentapetalae</taxon>
        <taxon>asterids</taxon>
        <taxon>campanulids</taxon>
        <taxon>Asterales</taxon>
        <taxon>Asteraceae</taxon>
        <taxon>Asteroideae</taxon>
        <taxon>Anthemideae</taxon>
        <taxon>Anthemidinae</taxon>
        <taxon>Tanacetum</taxon>
    </lineage>
</organism>
<feature type="non-terminal residue" evidence="2">
    <location>
        <position position="1"/>
    </location>
</feature>
<protein>
    <submittedName>
        <fullName evidence="2">Uncharacterized protein</fullName>
    </submittedName>
</protein>